<reference evidence="2 3" key="1">
    <citation type="submission" date="2024-10" db="EMBL/GenBank/DDBJ databases">
        <authorList>
            <person name="Kim D."/>
        </authorList>
    </citation>
    <scope>NUCLEOTIDE SEQUENCE [LARGE SCALE GENOMIC DNA]</scope>
    <source>
        <strain evidence="2">BH-2024</strain>
    </source>
</reference>
<dbReference type="InterPro" id="IPR013087">
    <property type="entry name" value="Znf_C2H2_type"/>
</dbReference>
<dbReference type="PROSITE" id="PS00028">
    <property type="entry name" value="ZINC_FINGER_C2H2_1"/>
    <property type="match status" value="1"/>
</dbReference>
<accession>A0ABD2HWL4</accession>
<keyword evidence="3" id="KW-1185">Reference proteome</keyword>
<name>A0ABD2HWL4_9BILA</name>
<evidence type="ECO:0000313" key="2">
    <source>
        <dbReference type="EMBL" id="KAL3069250.1"/>
    </source>
</evidence>
<evidence type="ECO:0000313" key="3">
    <source>
        <dbReference type="Proteomes" id="UP001620626"/>
    </source>
</evidence>
<evidence type="ECO:0000259" key="1">
    <source>
        <dbReference type="PROSITE" id="PS00028"/>
    </source>
</evidence>
<dbReference type="Gene3D" id="3.30.160.60">
    <property type="entry name" value="Classic Zinc Finger"/>
    <property type="match status" value="1"/>
</dbReference>
<sequence length="192" mass="21670">MNDCDSSQMIESVTLLSVMRRINQSINCISSAFEREILKHLLNASERKRIAQSVRCLTSPSQSLQRIVVFLCPNTRGREWHISIELEYIRGKYNILLNANSALKTMNAQHPQQFLCGATKTDGTICQRLFDSTGTRATHRRRARVHQGQIDYDFMCNVCGSGCSTATTLRTHCVRLHPTMSSPPNLTQGNKI</sequence>
<dbReference type="AlphaFoldDB" id="A0ABD2HWL4"/>
<dbReference type="Proteomes" id="UP001620626">
    <property type="component" value="Unassembled WGS sequence"/>
</dbReference>
<comment type="caution">
    <text evidence="2">The sequence shown here is derived from an EMBL/GenBank/DDBJ whole genome shotgun (WGS) entry which is preliminary data.</text>
</comment>
<proteinExistence type="predicted"/>
<organism evidence="2 3">
    <name type="scientific">Heterodera trifolii</name>
    <dbReference type="NCBI Taxonomy" id="157864"/>
    <lineage>
        <taxon>Eukaryota</taxon>
        <taxon>Metazoa</taxon>
        <taxon>Ecdysozoa</taxon>
        <taxon>Nematoda</taxon>
        <taxon>Chromadorea</taxon>
        <taxon>Rhabditida</taxon>
        <taxon>Tylenchina</taxon>
        <taxon>Tylenchomorpha</taxon>
        <taxon>Tylenchoidea</taxon>
        <taxon>Heteroderidae</taxon>
        <taxon>Heteroderinae</taxon>
        <taxon>Heterodera</taxon>
    </lineage>
</organism>
<feature type="domain" description="C2H2-type" evidence="1">
    <location>
        <begin position="156"/>
        <end position="177"/>
    </location>
</feature>
<dbReference type="EMBL" id="JBICBT010001397">
    <property type="protein sequence ID" value="KAL3069250.1"/>
    <property type="molecule type" value="Genomic_DNA"/>
</dbReference>
<gene>
    <name evidence="2" type="ORF">niasHT_034480</name>
</gene>
<protein>
    <recommendedName>
        <fullName evidence="1">C2H2-type domain-containing protein</fullName>
    </recommendedName>
</protein>